<keyword evidence="5" id="KW-1185">Reference proteome</keyword>
<feature type="region of interest" description="Disordered" evidence="3">
    <location>
        <begin position="1"/>
        <end position="124"/>
    </location>
</feature>
<sequence length="589" mass="64589">MVLQPAFSEESNFSFSSVSRSSSSSGMSSPYTVDSSPPSSPIPDERMDEDDGDVQTTPGSSKGWRGKPNKTVSWRAESSRDVREREAENDTQHSPVHPFSASTLSTMTGVMHKSPTLYEKDGKRARYKRHNPKLSITEDDVKAFISRSQLKAFEYETKSRNEDAYLTDDLTSVSRGKGRSMESPVDVEDRIWEEAIDGIVDFAGHTIDLSNRGLETISTKIADIGNLVVLQSGASASNRGSMSRANSTMSRTMSRSTTSSVFGADTLGAQAREIHIYLPNNLITTLPHELFRLNMLVTLSLRANQLAEIPPLISGLRNLREFNVANNKLRYLPSEIMDLKLTSLSVEMNPFFKLEDPEHSSKFDTIARQHDIMPLTEHALRVLFQPISNTAFFDPTRSKSETTLEAFYETPLDAAMIPPNVKAVLSACAPGLIPTPQSTSNTAYSPSAHVHSHPPAPSSFVCISTCPSAKHRTVDSMSHHSYRVPVFVDHAEEIYTLEKEIAGCKVGGETGVPVRWRGCSAGCLNGMLGETGDAVPNDNENNGDWDMDVDLNAPVVQHAEDSDGENLPEVIHGAVQPAVFSSEGFDFDD</sequence>
<dbReference type="Proteomes" id="UP000053477">
    <property type="component" value="Unassembled WGS sequence"/>
</dbReference>
<dbReference type="EMBL" id="KQ085962">
    <property type="protein sequence ID" value="KLO13257.1"/>
    <property type="molecule type" value="Genomic_DNA"/>
</dbReference>
<keyword evidence="1" id="KW-0433">Leucine-rich repeat</keyword>
<dbReference type="InParanoid" id="A0A0H2RNR0"/>
<dbReference type="InterPro" id="IPR003591">
    <property type="entry name" value="Leu-rich_rpt_typical-subtyp"/>
</dbReference>
<dbReference type="STRING" id="27342.A0A0H2RNR0"/>
<dbReference type="InterPro" id="IPR050216">
    <property type="entry name" value="LRR_domain-containing"/>
</dbReference>
<evidence type="ECO:0000313" key="4">
    <source>
        <dbReference type="EMBL" id="KLO13257.1"/>
    </source>
</evidence>
<name>A0A0H2RNR0_9AGAM</name>
<dbReference type="GO" id="GO:0005737">
    <property type="term" value="C:cytoplasm"/>
    <property type="evidence" value="ECO:0007669"/>
    <property type="project" value="TreeGrafter"/>
</dbReference>
<dbReference type="SMART" id="SM00369">
    <property type="entry name" value="LRR_TYP"/>
    <property type="match status" value="2"/>
</dbReference>
<accession>A0A0H2RNR0</accession>
<gene>
    <name evidence="4" type="ORF">SCHPADRAFT_371784</name>
</gene>
<dbReference type="PANTHER" id="PTHR48051">
    <property type="match status" value="1"/>
</dbReference>
<proteinExistence type="predicted"/>
<reference evidence="4 5" key="1">
    <citation type="submission" date="2015-04" db="EMBL/GenBank/DDBJ databases">
        <title>Complete genome sequence of Schizopora paradoxa KUC8140, a cosmopolitan wood degrader in East Asia.</title>
        <authorList>
            <consortium name="DOE Joint Genome Institute"/>
            <person name="Min B."/>
            <person name="Park H."/>
            <person name="Jang Y."/>
            <person name="Kim J.-J."/>
            <person name="Kim K.H."/>
            <person name="Pangilinan J."/>
            <person name="Lipzen A."/>
            <person name="Riley R."/>
            <person name="Grigoriev I.V."/>
            <person name="Spatafora J.W."/>
            <person name="Choi I.-G."/>
        </authorList>
    </citation>
    <scope>NUCLEOTIDE SEQUENCE [LARGE SCALE GENOMIC DNA]</scope>
    <source>
        <strain evidence="4 5">KUC8140</strain>
    </source>
</reference>
<dbReference type="OrthoDB" id="660555at2759"/>
<evidence type="ECO:0008006" key="6">
    <source>
        <dbReference type="Google" id="ProtNLM"/>
    </source>
</evidence>
<evidence type="ECO:0000256" key="2">
    <source>
        <dbReference type="ARBA" id="ARBA00022737"/>
    </source>
</evidence>
<evidence type="ECO:0000313" key="5">
    <source>
        <dbReference type="Proteomes" id="UP000053477"/>
    </source>
</evidence>
<keyword evidence="2" id="KW-0677">Repeat</keyword>
<feature type="compositionally biased region" description="Basic and acidic residues" evidence="3">
    <location>
        <begin position="77"/>
        <end position="91"/>
    </location>
</feature>
<feature type="compositionally biased region" description="Low complexity" evidence="3">
    <location>
        <begin position="7"/>
        <end position="29"/>
    </location>
</feature>
<dbReference type="SUPFAM" id="SSF52075">
    <property type="entry name" value="Outer arm dynein light chain 1"/>
    <property type="match status" value="1"/>
</dbReference>
<dbReference type="Gene3D" id="3.80.10.10">
    <property type="entry name" value="Ribonuclease Inhibitor"/>
    <property type="match status" value="1"/>
</dbReference>
<organism evidence="4 5">
    <name type="scientific">Schizopora paradoxa</name>
    <dbReference type="NCBI Taxonomy" id="27342"/>
    <lineage>
        <taxon>Eukaryota</taxon>
        <taxon>Fungi</taxon>
        <taxon>Dikarya</taxon>
        <taxon>Basidiomycota</taxon>
        <taxon>Agaricomycotina</taxon>
        <taxon>Agaricomycetes</taxon>
        <taxon>Hymenochaetales</taxon>
        <taxon>Schizoporaceae</taxon>
        <taxon>Schizopora</taxon>
    </lineage>
</organism>
<dbReference type="InterPro" id="IPR032675">
    <property type="entry name" value="LRR_dom_sf"/>
</dbReference>
<dbReference type="PANTHER" id="PTHR48051:SF1">
    <property type="entry name" value="RAS SUPPRESSOR PROTEIN 1"/>
    <property type="match status" value="1"/>
</dbReference>
<evidence type="ECO:0000256" key="1">
    <source>
        <dbReference type="ARBA" id="ARBA00022614"/>
    </source>
</evidence>
<dbReference type="AlphaFoldDB" id="A0A0H2RNR0"/>
<evidence type="ECO:0000256" key="3">
    <source>
        <dbReference type="SAM" id="MobiDB-lite"/>
    </source>
</evidence>
<protein>
    <recommendedName>
        <fullName evidence="6">L domain-like protein</fullName>
    </recommendedName>
</protein>